<evidence type="ECO:0000313" key="3">
    <source>
        <dbReference type="Proteomes" id="UP000245168"/>
    </source>
</evidence>
<dbReference type="EMBL" id="QEXV01000002">
    <property type="protein sequence ID" value="PWE18020.1"/>
    <property type="molecule type" value="Genomic_DNA"/>
</dbReference>
<feature type="chain" id="PRO_5015707283" description="DUF3108 domain-containing protein" evidence="1">
    <location>
        <begin position="20"/>
        <end position="226"/>
    </location>
</feature>
<dbReference type="OrthoDB" id="6086999at2"/>
<accession>A0A2U2BVK4</accession>
<dbReference type="AlphaFoldDB" id="A0A2U2BVK4"/>
<protein>
    <recommendedName>
        <fullName evidence="4">DUF3108 domain-containing protein</fullName>
    </recommendedName>
</protein>
<evidence type="ECO:0000313" key="2">
    <source>
        <dbReference type="EMBL" id="PWE18020.1"/>
    </source>
</evidence>
<feature type="signal peptide" evidence="1">
    <location>
        <begin position="1"/>
        <end position="19"/>
    </location>
</feature>
<keyword evidence="3" id="KW-1185">Reference proteome</keyword>
<organism evidence="2 3">
    <name type="scientific">Marinicauda salina</name>
    <dbReference type="NCBI Taxonomy" id="2135793"/>
    <lineage>
        <taxon>Bacteria</taxon>
        <taxon>Pseudomonadati</taxon>
        <taxon>Pseudomonadota</taxon>
        <taxon>Alphaproteobacteria</taxon>
        <taxon>Maricaulales</taxon>
        <taxon>Maricaulaceae</taxon>
        <taxon>Marinicauda</taxon>
    </lineage>
</organism>
<evidence type="ECO:0000256" key="1">
    <source>
        <dbReference type="SAM" id="SignalP"/>
    </source>
</evidence>
<dbReference type="RefSeq" id="WP_109252374.1">
    <property type="nucleotide sequence ID" value="NZ_QEXV01000002.1"/>
</dbReference>
<sequence length="226" mass="25432">MIRALAFVVCLAAAPAAVADVAPEPEPRPGQSIVFDVYRGNAEFGEHRVEFSEEEDALKVDVSIRLRAGLGPITMFRYEHESTERWRGDELVSLRARTLKDGETYRVAAERTREGLRVRGEDEAGAFDELFQSAPPPSSHWHRYGVELDRMISTETGRPLPVDVQYLGEERIAGDGGTIRAHRFRVVSDITVDLWYDENGHWAGCAFEARGQSIRYVRRAPPQSFS</sequence>
<comment type="caution">
    <text evidence="2">The sequence shown here is derived from an EMBL/GenBank/DDBJ whole genome shotgun (WGS) entry which is preliminary data.</text>
</comment>
<gene>
    <name evidence="2" type="ORF">DDZ18_05475</name>
</gene>
<reference evidence="3" key="1">
    <citation type="submission" date="2018-05" db="EMBL/GenBank/DDBJ databases">
        <authorList>
            <person name="Liu B.-T."/>
        </authorList>
    </citation>
    <scope>NUCLEOTIDE SEQUENCE [LARGE SCALE GENOMIC DNA]</scope>
    <source>
        <strain evidence="3">WD6-1</strain>
    </source>
</reference>
<dbReference type="InterPro" id="IPR045767">
    <property type="entry name" value="DUF6134"/>
</dbReference>
<dbReference type="Proteomes" id="UP000245168">
    <property type="component" value="Unassembled WGS sequence"/>
</dbReference>
<keyword evidence="1" id="KW-0732">Signal</keyword>
<name>A0A2U2BVK4_9PROT</name>
<dbReference type="Pfam" id="PF19630">
    <property type="entry name" value="DUF6134"/>
    <property type="match status" value="1"/>
</dbReference>
<evidence type="ECO:0008006" key="4">
    <source>
        <dbReference type="Google" id="ProtNLM"/>
    </source>
</evidence>
<proteinExistence type="predicted"/>